<keyword evidence="3" id="KW-1185">Reference proteome</keyword>
<protein>
    <submittedName>
        <fullName evidence="2">Lipoprotein YlaJ</fullName>
    </submittedName>
</protein>
<dbReference type="InterPro" id="IPR019076">
    <property type="entry name" value="Spore_lipoprot_YhcN/YlaJ-like"/>
</dbReference>
<reference evidence="2" key="2">
    <citation type="submission" date="2020-09" db="EMBL/GenBank/DDBJ databases">
        <authorList>
            <person name="Sun Q."/>
            <person name="Zhou Y."/>
        </authorList>
    </citation>
    <scope>NUCLEOTIDE SEQUENCE</scope>
    <source>
        <strain evidence="2">CGMCC 1.12408</strain>
    </source>
</reference>
<dbReference type="EMBL" id="BMEY01000016">
    <property type="protein sequence ID" value="GGA83590.1"/>
    <property type="molecule type" value="Genomic_DNA"/>
</dbReference>
<dbReference type="PROSITE" id="PS51257">
    <property type="entry name" value="PROKAR_LIPOPROTEIN"/>
    <property type="match status" value="1"/>
</dbReference>
<sequence length="204" mass="22732">MLFRIGFIAICIAFLVGCGNNDNEDHALSSEKQDSDDRIINVKNSAPKEDKEFSSNEIADHLAHVASDVPEVNDAVAIVIGPYAVVGIDVDKELDRSRVGTIKFSVLEALRHDPYGRTAVVVADGDITERIRGMNDKIKQGYPIQGVIDEVAAIVGRYMPDIPLPEDQPEEPNQNKEILDDEEQQNLDNIQNEQSQHKKEKRED</sequence>
<keyword evidence="2" id="KW-0449">Lipoprotein</keyword>
<organism evidence="2 3">
    <name type="scientific">Ornithinibacillus halotolerans</name>
    <dbReference type="NCBI Taxonomy" id="1274357"/>
    <lineage>
        <taxon>Bacteria</taxon>
        <taxon>Bacillati</taxon>
        <taxon>Bacillota</taxon>
        <taxon>Bacilli</taxon>
        <taxon>Bacillales</taxon>
        <taxon>Bacillaceae</taxon>
        <taxon>Ornithinibacillus</taxon>
    </lineage>
</organism>
<dbReference type="RefSeq" id="WP_188385337.1">
    <property type="nucleotide sequence ID" value="NZ_BMEY01000016.1"/>
</dbReference>
<gene>
    <name evidence="2" type="primary">ylaJ</name>
    <name evidence="2" type="ORF">GCM10008025_28400</name>
</gene>
<feature type="compositionally biased region" description="Basic and acidic residues" evidence="1">
    <location>
        <begin position="195"/>
        <end position="204"/>
    </location>
</feature>
<name>A0A916WBL4_9BACI</name>
<dbReference type="AlphaFoldDB" id="A0A916WBL4"/>
<dbReference type="NCBIfam" id="TIGR02898">
    <property type="entry name" value="spore_YhcN_YlaJ"/>
    <property type="match status" value="1"/>
</dbReference>
<dbReference type="GO" id="GO:0030435">
    <property type="term" value="P:sporulation resulting in formation of a cellular spore"/>
    <property type="evidence" value="ECO:0007669"/>
    <property type="project" value="InterPro"/>
</dbReference>
<evidence type="ECO:0000313" key="3">
    <source>
        <dbReference type="Proteomes" id="UP000613512"/>
    </source>
</evidence>
<dbReference type="Proteomes" id="UP000613512">
    <property type="component" value="Unassembled WGS sequence"/>
</dbReference>
<comment type="caution">
    <text evidence="2">The sequence shown here is derived from an EMBL/GenBank/DDBJ whole genome shotgun (WGS) entry which is preliminary data.</text>
</comment>
<dbReference type="InterPro" id="IPR014247">
    <property type="entry name" value="Spore_lipoprot_YhcN/YlaJ"/>
</dbReference>
<feature type="region of interest" description="Disordered" evidence="1">
    <location>
        <begin position="160"/>
        <end position="204"/>
    </location>
</feature>
<evidence type="ECO:0000313" key="2">
    <source>
        <dbReference type="EMBL" id="GGA83590.1"/>
    </source>
</evidence>
<dbReference type="Pfam" id="PF09580">
    <property type="entry name" value="Spore_YhcN_YlaJ"/>
    <property type="match status" value="1"/>
</dbReference>
<accession>A0A916WBL4</accession>
<evidence type="ECO:0000256" key="1">
    <source>
        <dbReference type="SAM" id="MobiDB-lite"/>
    </source>
</evidence>
<proteinExistence type="predicted"/>
<reference evidence="2" key="1">
    <citation type="journal article" date="2014" name="Int. J. Syst. Evol. Microbiol.">
        <title>Complete genome sequence of Corynebacterium casei LMG S-19264T (=DSM 44701T), isolated from a smear-ripened cheese.</title>
        <authorList>
            <consortium name="US DOE Joint Genome Institute (JGI-PGF)"/>
            <person name="Walter F."/>
            <person name="Albersmeier A."/>
            <person name="Kalinowski J."/>
            <person name="Ruckert C."/>
        </authorList>
    </citation>
    <scope>NUCLEOTIDE SEQUENCE</scope>
    <source>
        <strain evidence="2">CGMCC 1.12408</strain>
    </source>
</reference>